<reference evidence="4 5" key="3">
    <citation type="submission" date="2016-01" db="EMBL/GenBank/DDBJ databases">
        <title>The new phylogeny of the genus Mycobacterium.</title>
        <authorList>
            <person name="Tarcisio F."/>
            <person name="Conor M."/>
            <person name="Antonella G."/>
            <person name="Elisabetta G."/>
            <person name="Giulia F.S."/>
            <person name="Sara T."/>
            <person name="Anna F."/>
            <person name="Clotilde B."/>
            <person name="Roberto B."/>
            <person name="Veronica D.S."/>
            <person name="Fabio R."/>
            <person name="Monica P."/>
            <person name="Olivier J."/>
            <person name="Enrico T."/>
            <person name="Nicola S."/>
        </authorList>
    </citation>
    <scope>NUCLEOTIDE SEQUENCE [LARGE SCALE GENOMIC DNA]</scope>
    <source>
        <strain evidence="4 5">DSM 44626</strain>
    </source>
</reference>
<dbReference type="RefSeq" id="WP_051641664.1">
    <property type="nucleotide sequence ID" value="NZ_HG964447.1"/>
</dbReference>
<accession>A0A024K6T2</accession>
<dbReference type="EMBL" id="LQPY01000023">
    <property type="protein sequence ID" value="ORX03315.1"/>
    <property type="molecule type" value="Genomic_DNA"/>
</dbReference>
<feature type="region of interest" description="Disordered" evidence="2">
    <location>
        <begin position="395"/>
        <end position="455"/>
    </location>
</feature>
<keyword evidence="5" id="KW-1185">Reference proteome</keyword>
<dbReference type="AlphaFoldDB" id="A0A024K6T2"/>
<keyword evidence="1" id="KW-0175">Coiled coil</keyword>
<dbReference type="Proteomes" id="UP000028880">
    <property type="component" value="Unassembled WGS sequence"/>
</dbReference>
<feature type="coiled-coil region" evidence="1">
    <location>
        <begin position="288"/>
        <end position="369"/>
    </location>
</feature>
<name>A0A024K6T2_9MYCO</name>
<dbReference type="PANTHER" id="PTHR42957:SF1">
    <property type="entry name" value="HELICASE MJ1565-RELATED"/>
    <property type="match status" value="1"/>
</dbReference>
<organism evidence="3">
    <name type="scientific">Mycobacterium triplex</name>
    <dbReference type="NCBI Taxonomy" id="47839"/>
    <lineage>
        <taxon>Bacteria</taxon>
        <taxon>Bacillati</taxon>
        <taxon>Actinomycetota</taxon>
        <taxon>Actinomycetes</taxon>
        <taxon>Mycobacteriales</taxon>
        <taxon>Mycobacteriaceae</taxon>
        <taxon>Mycobacterium</taxon>
        <taxon>Mycobacterium simiae complex</taxon>
    </lineage>
</organism>
<evidence type="ECO:0000256" key="2">
    <source>
        <dbReference type="SAM" id="MobiDB-lite"/>
    </source>
</evidence>
<dbReference type="InterPro" id="IPR027417">
    <property type="entry name" value="P-loop_NTPase"/>
</dbReference>
<dbReference type="eggNOG" id="COG0433">
    <property type="taxonomic scope" value="Bacteria"/>
</dbReference>
<dbReference type="HOGENOM" id="CLU_439859_0_0_11"/>
<reference evidence="3" key="1">
    <citation type="journal article" date="2014" name="Genome Announc.">
        <title>Draft Genome Sequence of Mycobacterium triplex DSM 44626.</title>
        <authorList>
            <person name="Sassi M."/>
            <person name="Croce O."/>
            <person name="Robert C."/>
            <person name="Raoult D."/>
            <person name="Drancourt M."/>
        </authorList>
    </citation>
    <scope>NUCLEOTIDE SEQUENCE [LARGE SCALE GENOMIC DNA]</scope>
    <source>
        <strain evidence="3">DSM 44626</strain>
    </source>
</reference>
<dbReference type="Proteomes" id="UP000193710">
    <property type="component" value="Unassembled WGS sequence"/>
</dbReference>
<dbReference type="EMBL" id="HG964447">
    <property type="protein sequence ID" value="CDO91193.1"/>
    <property type="molecule type" value="Genomic_DNA"/>
</dbReference>
<dbReference type="STRING" id="47839.BN973_05600"/>
<evidence type="ECO:0000313" key="5">
    <source>
        <dbReference type="Proteomes" id="UP000193710"/>
    </source>
</evidence>
<reference evidence="3" key="2">
    <citation type="submission" date="2014-04" db="EMBL/GenBank/DDBJ databases">
        <authorList>
            <person name="Xu Y.W."/>
            <person name="Yang Q."/>
        </authorList>
    </citation>
    <scope>NUCLEOTIDE SEQUENCE</scope>
    <source>
        <strain evidence="3">DSM 44626</strain>
    </source>
</reference>
<dbReference type="PANTHER" id="PTHR42957">
    <property type="entry name" value="HELICASE MJ1565-RELATED"/>
    <property type="match status" value="1"/>
</dbReference>
<dbReference type="Gene3D" id="3.40.50.300">
    <property type="entry name" value="P-loop containing nucleotide triphosphate hydrolases"/>
    <property type="match status" value="1"/>
</dbReference>
<gene>
    <name evidence="4" type="ORF">AWC29_01240</name>
    <name evidence="3" type="ORF">BN973_05600</name>
</gene>
<evidence type="ECO:0000256" key="1">
    <source>
        <dbReference type="SAM" id="Coils"/>
    </source>
</evidence>
<feature type="compositionally biased region" description="Polar residues" evidence="2">
    <location>
        <begin position="424"/>
        <end position="444"/>
    </location>
</feature>
<evidence type="ECO:0000313" key="3">
    <source>
        <dbReference type="EMBL" id="CDO91193.1"/>
    </source>
</evidence>
<proteinExistence type="predicted"/>
<dbReference type="OrthoDB" id="8183885at2"/>
<sequence length="626" mass="67601">MSTQADTTRPGAIDLAPGVQLPPEIVTAGVAVLANRGGGKSAVTHRLVELMHTAGLPVVVLDVKGDWWGIRSSADGKGPGLPFVIFGGDHHDVPLEPTAGQLLADLIVDDRIPAVLDLSHMSKAQARTFATAFAERLYHRNRDPLHVVIEEADVLIPQRVSADTARLLGAMEDLAKRGRHRGLGLTVVSQRAQETAKSVLELMETVILLRMTGPRSIKAVQDWINVNADHDDTTARQVIASLPSLAVGEGWVWSPGFLRILKRTTFPMFSTFDSHATPKPGQTRVVPKKRADIDLDKLGAEIAATRERAHHNDPHTLHAEIQSLRSQLAAASARADQATQQASAAAQLLEQRESEIATLRAQLTDLQTRRHEDPHVVKSLRSAAELINSALHTLTTAPAPPTAPAHETTSSTRPAEPKHPSQPRPTNAATAQHNGDPCSPTTLGQPAEPNSDAPLRFRSGAHRMITALARMAPLRLTKSQWATVARMKHTGGTWSTYLGQLRRAGLIDENATGFTLTEAGWQYVGHRPKPMTAQELQQHYLGILRAGAARMLQAAIDAYPNGLTRDQIAQAADVSVSGGTFSTYLGQLRRNGLVEQRGDLVVATDVLMRAASGASDSLPHRDSEQR</sequence>
<dbReference type="InterPro" id="IPR008571">
    <property type="entry name" value="HerA-like"/>
</dbReference>
<protein>
    <submittedName>
        <fullName evidence="3">AAA-like domain protein</fullName>
    </submittedName>
</protein>
<dbReference type="SUPFAM" id="SSF52540">
    <property type="entry name" value="P-loop containing nucleoside triphosphate hydrolases"/>
    <property type="match status" value="1"/>
</dbReference>
<evidence type="ECO:0000313" key="4">
    <source>
        <dbReference type="EMBL" id="ORX03315.1"/>
    </source>
</evidence>